<dbReference type="RefSeq" id="WP_145218896.1">
    <property type="nucleotide sequence ID" value="NZ_CP036432.1"/>
</dbReference>
<name>A0ABX5XZ24_9BACT</name>
<proteinExistence type="predicted"/>
<gene>
    <name evidence="1" type="ORF">TBK1r_63210</name>
</gene>
<dbReference type="Proteomes" id="UP000318081">
    <property type="component" value="Chromosome"/>
</dbReference>
<sequence>MAEVLYVEPVIRFCAVISGDAQIRRRAIETLESHWGEIFHQSDPLPFEAGGYYAASMGEHLQKELIGFRQPCDAAELADWKHWTNALETQVAAVQSAVKSAVESGPERPLNLDPGYITQAKLVLATTKDRDHRVYLRDGMFGEITLTYTAKKWVHHRWTYPDYRTAAVAEFATTCRNHLRANLQGGEGFRRRG</sequence>
<reference evidence="1 2" key="1">
    <citation type="submission" date="2019-02" db="EMBL/GenBank/DDBJ databases">
        <title>Deep-cultivation of Planctomycetes and their phenomic and genomic characterization uncovers novel biology.</title>
        <authorList>
            <person name="Wiegand S."/>
            <person name="Jogler M."/>
            <person name="Boedeker C."/>
            <person name="Pinto D."/>
            <person name="Vollmers J."/>
            <person name="Rivas-Marin E."/>
            <person name="Kohn T."/>
            <person name="Peeters S.H."/>
            <person name="Heuer A."/>
            <person name="Rast P."/>
            <person name="Oberbeckmann S."/>
            <person name="Bunk B."/>
            <person name="Jeske O."/>
            <person name="Meyerdierks A."/>
            <person name="Storesund J.E."/>
            <person name="Kallscheuer N."/>
            <person name="Luecker S."/>
            <person name="Lage O.M."/>
            <person name="Pohl T."/>
            <person name="Merkel B.J."/>
            <person name="Hornburger P."/>
            <person name="Mueller R.-W."/>
            <person name="Bruemmer F."/>
            <person name="Labrenz M."/>
            <person name="Spormann A.M."/>
            <person name="Op den Camp H."/>
            <person name="Overmann J."/>
            <person name="Amann R."/>
            <person name="Jetten M.S.M."/>
            <person name="Mascher T."/>
            <person name="Medema M.H."/>
            <person name="Devos D.P."/>
            <person name="Kaster A.-K."/>
            <person name="Ovreas L."/>
            <person name="Rohde M."/>
            <person name="Galperin M.Y."/>
            <person name="Jogler C."/>
        </authorList>
    </citation>
    <scope>NUCLEOTIDE SEQUENCE [LARGE SCALE GENOMIC DNA]</scope>
    <source>
        <strain evidence="1 2">TBK1r</strain>
    </source>
</reference>
<dbReference type="InterPro" id="IPR025529">
    <property type="entry name" value="DUF4416"/>
</dbReference>
<protein>
    <recommendedName>
        <fullName evidence="3">GTP-binding protein</fullName>
    </recommendedName>
</protein>
<evidence type="ECO:0008006" key="3">
    <source>
        <dbReference type="Google" id="ProtNLM"/>
    </source>
</evidence>
<organism evidence="1 2">
    <name type="scientific">Stieleria magnilauensis</name>
    <dbReference type="NCBI Taxonomy" id="2527963"/>
    <lineage>
        <taxon>Bacteria</taxon>
        <taxon>Pseudomonadati</taxon>
        <taxon>Planctomycetota</taxon>
        <taxon>Planctomycetia</taxon>
        <taxon>Pirellulales</taxon>
        <taxon>Pirellulaceae</taxon>
        <taxon>Stieleria</taxon>
    </lineage>
</organism>
<accession>A0ABX5XZ24</accession>
<evidence type="ECO:0000313" key="1">
    <source>
        <dbReference type="EMBL" id="QDV87292.1"/>
    </source>
</evidence>
<dbReference type="Pfam" id="PF14385">
    <property type="entry name" value="DUF4416"/>
    <property type="match status" value="1"/>
</dbReference>
<dbReference type="EMBL" id="CP036432">
    <property type="protein sequence ID" value="QDV87292.1"/>
    <property type="molecule type" value="Genomic_DNA"/>
</dbReference>
<evidence type="ECO:0000313" key="2">
    <source>
        <dbReference type="Proteomes" id="UP000318081"/>
    </source>
</evidence>
<keyword evidence="2" id="KW-1185">Reference proteome</keyword>